<dbReference type="EMBL" id="MHRT01000007">
    <property type="protein sequence ID" value="OHA28813.1"/>
    <property type="molecule type" value="Genomic_DNA"/>
</dbReference>
<proteinExistence type="inferred from homology"/>
<comment type="caution">
    <text evidence="5">The sequence shown here is derived from an EMBL/GenBank/DDBJ whole genome shotgun (WGS) entry which is preliminary data.</text>
</comment>
<protein>
    <recommendedName>
        <fullName evidence="7">Peptidase M16</fullName>
    </recommendedName>
</protein>
<name>A0A1G2MYF6_9BACT</name>
<dbReference type="GO" id="GO:0006508">
    <property type="term" value="P:proteolysis"/>
    <property type="evidence" value="ECO:0007669"/>
    <property type="project" value="InterPro"/>
</dbReference>
<evidence type="ECO:0000313" key="6">
    <source>
        <dbReference type="Proteomes" id="UP000178089"/>
    </source>
</evidence>
<evidence type="ECO:0000259" key="4">
    <source>
        <dbReference type="Pfam" id="PF05193"/>
    </source>
</evidence>
<feature type="domain" description="Peptidase M16 N-terminal" evidence="3">
    <location>
        <begin position="14"/>
        <end position="161"/>
    </location>
</feature>
<dbReference type="InterPro" id="IPR001431">
    <property type="entry name" value="Pept_M16_Zn_BS"/>
</dbReference>
<dbReference type="Pfam" id="PF00675">
    <property type="entry name" value="Peptidase_M16"/>
    <property type="match status" value="1"/>
</dbReference>
<dbReference type="AlphaFoldDB" id="A0A1G2MYF6"/>
<dbReference type="GO" id="GO:0046872">
    <property type="term" value="F:metal ion binding"/>
    <property type="evidence" value="ECO:0007669"/>
    <property type="project" value="InterPro"/>
</dbReference>
<evidence type="ECO:0000313" key="5">
    <source>
        <dbReference type="EMBL" id="OHA28813.1"/>
    </source>
</evidence>
<dbReference type="InterPro" id="IPR007863">
    <property type="entry name" value="Peptidase_M16_C"/>
</dbReference>
<evidence type="ECO:0000256" key="1">
    <source>
        <dbReference type="ARBA" id="ARBA00007261"/>
    </source>
</evidence>
<dbReference type="Gene3D" id="3.30.830.10">
    <property type="entry name" value="Metalloenzyme, LuxS/M16 peptidase-like"/>
    <property type="match status" value="2"/>
</dbReference>
<evidence type="ECO:0008006" key="7">
    <source>
        <dbReference type="Google" id="ProtNLM"/>
    </source>
</evidence>
<dbReference type="InterPro" id="IPR011249">
    <property type="entry name" value="Metalloenz_LuxS/M16"/>
</dbReference>
<organism evidence="5 6">
    <name type="scientific">Candidatus Taylorbacteria bacterium RIFCSPHIGHO2_12_FULL_45_16</name>
    <dbReference type="NCBI Taxonomy" id="1802315"/>
    <lineage>
        <taxon>Bacteria</taxon>
        <taxon>Candidatus Tayloriibacteriota</taxon>
    </lineage>
</organism>
<dbReference type="STRING" id="1802315.A3F51_02430"/>
<dbReference type="GO" id="GO:0004222">
    <property type="term" value="F:metalloendopeptidase activity"/>
    <property type="evidence" value="ECO:0007669"/>
    <property type="project" value="InterPro"/>
</dbReference>
<gene>
    <name evidence="5" type="ORF">A3F51_02430</name>
</gene>
<accession>A0A1G2MYF6</accession>
<evidence type="ECO:0000256" key="2">
    <source>
        <dbReference type="RuleBase" id="RU004447"/>
    </source>
</evidence>
<dbReference type="PANTHER" id="PTHR11851:SF49">
    <property type="entry name" value="MITOCHONDRIAL-PROCESSING PEPTIDASE SUBUNIT ALPHA"/>
    <property type="match status" value="1"/>
</dbReference>
<dbReference type="InterPro" id="IPR011765">
    <property type="entry name" value="Pept_M16_N"/>
</dbReference>
<evidence type="ECO:0000259" key="3">
    <source>
        <dbReference type="Pfam" id="PF00675"/>
    </source>
</evidence>
<dbReference type="PANTHER" id="PTHR11851">
    <property type="entry name" value="METALLOPROTEASE"/>
    <property type="match status" value="1"/>
</dbReference>
<sequence length="427" mass="48289">MQFTKTTLPNGLRVITIPMADNPSVTVLVMVETGSKYETKKISGISHFLEHMMFKGTSRRPNATDISRELDGLGAHYNAFTSQEYTGYYAKVSADRFGQVLDIISDLYVNPIFKTEDMEKEKGVIIEEIRMYQDLPQRDVQDIFASLLFGDQPAGWNVLGTENHVRSYTREQLVKYRTEHYVSKATTVVVSGSFDQTSVIQKITQAFSGISVSGKKEKIPVIESQIAPAVKLKYKETDQTHLVVGFRTFPILDKRIPTMQVLSTILGGGMSSRLFERLRDQLGLCYYIRSSHNPNTDHGDLTVSVGVDTNRVHEAVKEILVQFKKLKNEPVSDAELKKAKDYISGTTLLELETSESRAEYAGLQEILKKKIELPEDIIDKMNKVTVDDILKLAREIFIDENLNMAVVGKYKDVVAFEEYFKINDLLC</sequence>
<comment type="similarity">
    <text evidence="1 2">Belongs to the peptidase M16 family.</text>
</comment>
<dbReference type="InterPro" id="IPR050361">
    <property type="entry name" value="MPP/UQCRC_Complex"/>
</dbReference>
<dbReference type="SUPFAM" id="SSF63411">
    <property type="entry name" value="LuxS/MPP-like metallohydrolase"/>
    <property type="match status" value="2"/>
</dbReference>
<dbReference type="PROSITE" id="PS00143">
    <property type="entry name" value="INSULINASE"/>
    <property type="match status" value="1"/>
</dbReference>
<dbReference type="Proteomes" id="UP000178089">
    <property type="component" value="Unassembled WGS sequence"/>
</dbReference>
<reference evidence="5 6" key="1">
    <citation type="journal article" date="2016" name="Nat. Commun.">
        <title>Thousands of microbial genomes shed light on interconnected biogeochemical processes in an aquifer system.</title>
        <authorList>
            <person name="Anantharaman K."/>
            <person name="Brown C.T."/>
            <person name="Hug L.A."/>
            <person name="Sharon I."/>
            <person name="Castelle C.J."/>
            <person name="Probst A.J."/>
            <person name="Thomas B.C."/>
            <person name="Singh A."/>
            <person name="Wilkins M.J."/>
            <person name="Karaoz U."/>
            <person name="Brodie E.L."/>
            <person name="Williams K.H."/>
            <person name="Hubbard S.S."/>
            <person name="Banfield J.F."/>
        </authorList>
    </citation>
    <scope>NUCLEOTIDE SEQUENCE [LARGE SCALE GENOMIC DNA]</scope>
</reference>
<dbReference type="Pfam" id="PF05193">
    <property type="entry name" value="Peptidase_M16_C"/>
    <property type="match status" value="1"/>
</dbReference>
<feature type="domain" description="Peptidase M16 C-terminal" evidence="4">
    <location>
        <begin position="168"/>
        <end position="341"/>
    </location>
</feature>